<dbReference type="PANTHER" id="PTHR43553:SF24">
    <property type="entry name" value="ENERGY-COUPLING FACTOR TRANSPORTER ATP-BINDING PROTEIN ECFA1"/>
    <property type="match status" value="1"/>
</dbReference>
<evidence type="ECO:0000256" key="1">
    <source>
        <dbReference type="ARBA" id="ARBA00005417"/>
    </source>
</evidence>
<dbReference type="AlphaFoldDB" id="A0A0X2NL30"/>
<dbReference type="CDD" id="cd03225">
    <property type="entry name" value="ABC_cobalt_CbiO_domain1"/>
    <property type="match status" value="1"/>
</dbReference>
<evidence type="ECO:0000313" key="7">
    <source>
        <dbReference type="EMBL" id="GEC86193.1"/>
    </source>
</evidence>
<keyword evidence="6" id="KW-0378">Hydrolase</keyword>
<dbReference type="GO" id="GO:0042626">
    <property type="term" value="F:ATPase-coupled transmembrane transporter activity"/>
    <property type="evidence" value="ECO:0007669"/>
    <property type="project" value="TreeGrafter"/>
</dbReference>
<dbReference type="Pfam" id="PF00005">
    <property type="entry name" value="ABC_tran"/>
    <property type="match status" value="1"/>
</dbReference>
<organism evidence="6 8">
    <name type="scientific">Corynebacterium variabile</name>
    <dbReference type="NCBI Taxonomy" id="1727"/>
    <lineage>
        <taxon>Bacteria</taxon>
        <taxon>Bacillati</taxon>
        <taxon>Actinomycetota</taxon>
        <taxon>Actinomycetes</taxon>
        <taxon>Mycobacteriales</taxon>
        <taxon>Corynebacteriaceae</taxon>
        <taxon>Corynebacterium</taxon>
    </lineage>
</organism>
<evidence type="ECO:0000313" key="9">
    <source>
        <dbReference type="Proteomes" id="UP000319986"/>
    </source>
</evidence>
<accession>A0A0X2NL30</accession>
<dbReference type="EMBL" id="FAUH01000004">
    <property type="protein sequence ID" value="CUU65451.1"/>
    <property type="molecule type" value="Genomic_DNA"/>
</dbReference>
<reference evidence="7 9" key="3">
    <citation type="submission" date="2019-06" db="EMBL/GenBank/DDBJ databases">
        <title>Whole genome shotgun sequence of Corynebacterium variabile NBRC 15286.</title>
        <authorList>
            <person name="Hosoyama A."/>
            <person name="Uohara A."/>
            <person name="Ohji S."/>
            <person name="Ichikawa N."/>
        </authorList>
    </citation>
    <scope>NUCLEOTIDE SEQUENCE [LARGE SCALE GENOMIC DNA]</scope>
    <source>
        <strain evidence="7 9">NBRC 15286</strain>
    </source>
</reference>
<evidence type="ECO:0000313" key="8">
    <source>
        <dbReference type="Proteomes" id="UP000182498"/>
    </source>
</evidence>
<dbReference type="Gene3D" id="3.40.50.300">
    <property type="entry name" value="P-loop containing nucleotide triphosphate hydrolases"/>
    <property type="match status" value="1"/>
</dbReference>
<dbReference type="Proteomes" id="UP000319986">
    <property type="component" value="Unassembled WGS sequence"/>
</dbReference>
<dbReference type="GO" id="GO:0005524">
    <property type="term" value="F:ATP binding"/>
    <property type="evidence" value="ECO:0007669"/>
    <property type="project" value="UniProtKB-KW"/>
</dbReference>
<keyword evidence="2" id="KW-0813">Transport</keyword>
<dbReference type="Proteomes" id="UP000182498">
    <property type="component" value="Unassembled WGS sequence"/>
</dbReference>
<comment type="similarity">
    <text evidence="1">Belongs to the ABC transporter superfamily.</text>
</comment>
<feature type="domain" description="ABC transporter" evidence="5">
    <location>
        <begin position="8"/>
        <end position="234"/>
    </location>
</feature>
<evidence type="ECO:0000256" key="3">
    <source>
        <dbReference type="ARBA" id="ARBA00022741"/>
    </source>
</evidence>
<dbReference type="GO" id="GO:0043190">
    <property type="term" value="C:ATP-binding cassette (ABC) transporter complex"/>
    <property type="evidence" value="ECO:0007669"/>
    <property type="project" value="TreeGrafter"/>
</dbReference>
<protein>
    <submittedName>
        <fullName evidence="7">ABC transporter ATPase</fullName>
    </submittedName>
    <submittedName>
        <fullName evidence="6">ABC-type cobalt transport system, ATPase component</fullName>
        <ecNumber evidence="6">3.6.3.-</ecNumber>
    </submittedName>
</protein>
<evidence type="ECO:0000259" key="5">
    <source>
        <dbReference type="PROSITE" id="PS50893"/>
    </source>
</evidence>
<dbReference type="InterPro" id="IPR027417">
    <property type="entry name" value="P-loop_NTPase"/>
</dbReference>
<dbReference type="EC" id="3.6.3.-" evidence="6"/>
<dbReference type="GO" id="GO:0016887">
    <property type="term" value="F:ATP hydrolysis activity"/>
    <property type="evidence" value="ECO:0007669"/>
    <property type="project" value="InterPro"/>
</dbReference>
<dbReference type="GeneID" id="82887646"/>
<evidence type="ECO:0000313" key="6">
    <source>
        <dbReference type="EMBL" id="CUU65451.1"/>
    </source>
</evidence>
<reference evidence="6" key="2">
    <citation type="submission" date="2015-11" db="EMBL/GenBank/DDBJ databases">
        <authorList>
            <person name="Zhang Y."/>
            <person name="Guo Z."/>
        </authorList>
    </citation>
    <scope>NUCLEOTIDE SEQUENCE [LARGE SCALE GENOMIC DNA]</scope>
    <source>
        <strain evidence="6">Mu292</strain>
    </source>
</reference>
<dbReference type="SMART" id="SM00382">
    <property type="entry name" value="AAA"/>
    <property type="match status" value="1"/>
</dbReference>
<reference evidence="8" key="1">
    <citation type="submission" date="2015-11" db="EMBL/GenBank/DDBJ databases">
        <authorList>
            <person name="Dugat-Bony E."/>
        </authorList>
    </citation>
    <scope>NUCLEOTIDE SEQUENCE [LARGE SCALE GENOMIC DNA]</scope>
    <source>
        <strain evidence="8">Mu292</strain>
    </source>
</reference>
<dbReference type="SUPFAM" id="SSF52540">
    <property type="entry name" value="P-loop containing nucleoside triphosphate hydrolases"/>
    <property type="match status" value="1"/>
</dbReference>
<sequence>MPALSSPVTFTDAGVTVDDQVLLHPVSCTLGDQRISIIGANGSGKSTFIRMINGLTTATSGQVTVDGLDVAKKGRKVRQRVGFLFSDPDNQIIMPTVGEDVAFSLRGTGLSRSETADAVAEALTSVGLSGKEDQSPHLLSGGEKQMLALASVTALEPAVIVADEPTGLLDLVNRNRLRRRFDALTQQLIVVTHDLELAADADRTLCIDDGRIIDDGAPAEVISGYIDRMERRALL</sequence>
<keyword evidence="4" id="KW-0067">ATP-binding</keyword>
<dbReference type="PANTHER" id="PTHR43553">
    <property type="entry name" value="HEAVY METAL TRANSPORTER"/>
    <property type="match status" value="1"/>
</dbReference>
<gene>
    <name evidence="7" type="ORF">CVA01_15070</name>
    <name evidence="6" type="ORF">CVAR292_00770</name>
</gene>
<dbReference type="EMBL" id="BJNT01000011">
    <property type="protein sequence ID" value="GEC86193.1"/>
    <property type="molecule type" value="Genomic_DNA"/>
</dbReference>
<dbReference type="InterPro" id="IPR017871">
    <property type="entry name" value="ABC_transporter-like_CS"/>
</dbReference>
<keyword evidence="8" id="KW-1185">Reference proteome</keyword>
<evidence type="ECO:0000256" key="2">
    <source>
        <dbReference type="ARBA" id="ARBA00022448"/>
    </source>
</evidence>
<dbReference type="InterPro" id="IPR015856">
    <property type="entry name" value="ABC_transpr_CbiO/EcfA_su"/>
</dbReference>
<proteinExistence type="inferred from homology"/>
<dbReference type="OrthoDB" id="9806471at2"/>
<dbReference type="RefSeq" id="WP_041630042.1">
    <property type="nucleotide sequence ID" value="NZ_BJNT01000011.1"/>
</dbReference>
<dbReference type="PROSITE" id="PS00211">
    <property type="entry name" value="ABC_TRANSPORTER_1"/>
    <property type="match status" value="1"/>
</dbReference>
<evidence type="ECO:0000256" key="4">
    <source>
        <dbReference type="ARBA" id="ARBA00022840"/>
    </source>
</evidence>
<name>A0A0X2NL30_9CORY</name>
<dbReference type="InterPro" id="IPR050095">
    <property type="entry name" value="ECF_ABC_transporter_ATP-bd"/>
</dbReference>
<dbReference type="InterPro" id="IPR003439">
    <property type="entry name" value="ABC_transporter-like_ATP-bd"/>
</dbReference>
<dbReference type="InterPro" id="IPR003593">
    <property type="entry name" value="AAA+_ATPase"/>
</dbReference>
<dbReference type="PROSITE" id="PS50893">
    <property type="entry name" value="ABC_TRANSPORTER_2"/>
    <property type="match status" value="1"/>
</dbReference>
<keyword evidence="3" id="KW-0547">Nucleotide-binding</keyword>